<keyword evidence="5" id="KW-1185">Reference proteome</keyword>
<feature type="transmembrane region" description="Helical" evidence="2">
    <location>
        <begin position="114"/>
        <end position="135"/>
    </location>
</feature>
<dbReference type="InterPro" id="IPR029063">
    <property type="entry name" value="SAM-dependent_MTases_sf"/>
</dbReference>
<keyword evidence="2" id="KW-0472">Membrane</keyword>
<comment type="similarity">
    <text evidence="1">Belongs to the polysaccharide synthase family.</text>
</comment>
<dbReference type="Gene3D" id="3.40.50.720">
    <property type="entry name" value="NAD(P)-binding Rossmann-like Domain"/>
    <property type="match status" value="2"/>
</dbReference>
<dbReference type="RefSeq" id="WP_338548214.1">
    <property type="nucleotide sequence ID" value="NZ_CP146069.1"/>
</dbReference>
<keyword evidence="2" id="KW-0812">Transmembrane</keyword>
<organism evidence="4 5">
    <name type="scientific">Roseovarius phycicola</name>
    <dbReference type="NCBI Taxonomy" id="3080976"/>
    <lineage>
        <taxon>Bacteria</taxon>
        <taxon>Pseudomonadati</taxon>
        <taxon>Pseudomonadota</taxon>
        <taxon>Alphaproteobacteria</taxon>
        <taxon>Rhodobacterales</taxon>
        <taxon>Roseobacteraceae</taxon>
        <taxon>Roseovarius</taxon>
    </lineage>
</organism>
<feature type="transmembrane region" description="Helical" evidence="2">
    <location>
        <begin position="20"/>
        <end position="41"/>
    </location>
</feature>
<dbReference type="InterPro" id="IPR036291">
    <property type="entry name" value="NAD(P)-bd_dom_sf"/>
</dbReference>
<reference evidence="4 5" key="1">
    <citation type="submission" date="2023-10" db="EMBL/GenBank/DDBJ databases">
        <title>Roseovarius strain S88 nov., isolated from a marine algae.</title>
        <authorList>
            <person name="Lee M.W."/>
            <person name="Lee J.K."/>
            <person name="Kim J.M."/>
            <person name="Choi D.G."/>
            <person name="Baek J.H."/>
            <person name="Bayburt H."/>
            <person name="Jung J.J."/>
            <person name="Han D.M."/>
            <person name="Jeon C.O."/>
        </authorList>
    </citation>
    <scope>NUCLEOTIDE SEQUENCE [LARGE SCALE GENOMIC DNA]</scope>
    <source>
        <strain evidence="4 5">S88</strain>
    </source>
</reference>
<feature type="transmembrane region" description="Helical" evidence="2">
    <location>
        <begin position="85"/>
        <end position="108"/>
    </location>
</feature>
<protein>
    <submittedName>
        <fullName evidence="4">Nucleoside-diphosphate sugar epimerase/dehydratase</fullName>
    </submittedName>
</protein>
<accession>A0ABZ2HC86</accession>
<dbReference type="InterPro" id="IPR003869">
    <property type="entry name" value="Polysac_CapD-like"/>
</dbReference>
<evidence type="ECO:0000313" key="5">
    <source>
        <dbReference type="Proteomes" id="UP001364156"/>
    </source>
</evidence>
<evidence type="ECO:0000256" key="2">
    <source>
        <dbReference type="SAM" id="Phobius"/>
    </source>
</evidence>
<proteinExistence type="inferred from homology"/>
<dbReference type="PANTHER" id="PTHR43318">
    <property type="entry name" value="UDP-N-ACETYLGLUCOSAMINE 4,6-DEHYDRATASE"/>
    <property type="match status" value="1"/>
</dbReference>
<feature type="transmembrane region" description="Helical" evidence="2">
    <location>
        <begin position="53"/>
        <end position="73"/>
    </location>
</feature>
<dbReference type="InterPro" id="IPR051203">
    <property type="entry name" value="Polysaccharide_Synthase-Rel"/>
</dbReference>
<sequence>MSKTLFHFAGSLTQAQKRFITFALDLSLIPVSLVFAAWILLGAAALTMPQTSLLATLAVLMPVGGLLILVLGLHKTKLNAYHVQGVVETALVATSLTGAGVGLGLGLPHLALPMAAYVMTGMVFLILAVSARLVMRRVLLSIYRQGATRLPILIYGAGQTGQQLAAALSVDDTVEPVAFIDEDRRIQGLTIAGLRVYPANKLQHLINRFEIKRVVLAMPQLKPADQSAITMRIAETGCEVHALPSFADLITKSRVAPSDVKPVDINELLGRARLEDDLPGVSETYQGRNILVTGAGGSIGSELCRQLIKWKPKSLILFDHSELALFDIHRELQKLDTDTQIVPVLGSVVESELVRIALRKYQVNIVLHAAAYKHVPLVEENALEGIRNNVFGTKAVAEASRAEGVERFILVSTDKAVRPSSIMGASKRFAEMVVQDLATRSTTTRFSMVRFGNVMGSSGSVIPLFQEQIARGGPVTLTDMDVTRFFMTIPEAVSLVLLAGSFARGGDVFVLDMGEPVLIRDLAEKMIENAGYSVRDDTNPNGDIAIQVTGLRPGEKLHEELLIGSDMLTTPHAKILRAQEAHLSEIEMANALQSLWQAIDTRSPDLLQKTLRKWIEKQSGLIGEAWQTVNE</sequence>
<dbReference type="Proteomes" id="UP001364156">
    <property type="component" value="Chromosome"/>
</dbReference>
<dbReference type="SUPFAM" id="SSF53335">
    <property type="entry name" value="S-adenosyl-L-methionine-dependent methyltransferases"/>
    <property type="match status" value="1"/>
</dbReference>
<dbReference type="PANTHER" id="PTHR43318:SF1">
    <property type="entry name" value="POLYSACCHARIDE BIOSYNTHESIS PROTEIN EPSC-RELATED"/>
    <property type="match status" value="1"/>
</dbReference>
<keyword evidence="2" id="KW-1133">Transmembrane helix</keyword>
<evidence type="ECO:0000259" key="3">
    <source>
        <dbReference type="Pfam" id="PF02719"/>
    </source>
</evidence>
<dbReference type="EMBL" id="CP146069">
    <property type="protein sequence ID" value="WWR45264.1"/>
    <property type="molecule type" value="Genomic_DNA"/>
</dbReference>
<evidence type="ECO:0000313" key="4">
    <source>
        <dbReference type="EMBL" id="WWR45264.1"/>
    </source>
</evidence>
<dbReference type="SUPFAM" id="SSF51735">
    <property type="entry name" value="NAD(P)-binding Rossmann-fold domains"/>
    <property type="match status" value="1"/>
</dbReference>
<dbReference type="CDD" id="cd05237">
    <property type="entry name" value="UDP_invert_4-6DH_SDR_e"/>
    <property type="match status" value="1"/>
</dbReference>
<dbReference type="Pfam" id="PF02719">
    <property type="entry name" value="Polysacc_synt_2"/>
    <property type="match status" value="1"/>
</dbReference>
<name>A0ABZ2HC86_9RHOB</name>
<feature type="domain" description="Polysaccharide biosynthesis protein CapD-like" evidence="3">
    <location>
        <begin position="290"/>
        <end position="579"/>
    </location>
</feature>
<evidence type="ECO:0000256" key="1">
    <source>
        <dbReference type="ARBA" id="ARBA00007430"/>
    </source>
</evidence>
<gene>
    <name evidence="4" type="ORF">RZ517_10630</name>
</gene>